<evidence type="ECO:0000313" key="7">
    <source>
        <dbReference type="Proteomes" id="UP000255529"/>
    </source>
</evidence>
<evidence type="ECO:0000256" key="3">
    <source>
        <dbReference type="ARBA" id="ARBA00022777"/>
    </source>
</evidence>
<dbReference type="EMBL" id="UGYN01000002">
    <property type="protein sequence ID" value="SUI73425.1"/>
    <property type="molecule type" value="Genomic_DNA"/>
</dbReference>
<organism evidence="6 7">
    <name type="scientific">Serratia quinivorans</name>
    <dbReference type="NCBI Taxonomy" id="137545"/>
    <lineage>
        <taxon>Bacteria</taxon>
        <taxon>Pseudomonadati</taxon>
        <taxon>Pseudomonadota</taxon>
        <taxon>Gammaproteobacteria</taxon>
        <taxon>Enterobacterales</taxon>
        <taxon>Yersiniaceae</taxon>
        <taxon>Serratia</taxon>
    </lineage>
</organism>
<dbReference type="CDD" id="cd07802">
    <property type="entry name" value="ASKHA_NBD_FGGY_EcLyxK-like"/>
    <property type="match status" value="1"/>
</dbReference>
<name>A0A380A3G5_9GAMM</name>
<evidence type="ECO:0000259" key="5">
    <source>
        <dbReference type="Pfam" id="PF00370"/>
    </source>
</evidence>
<feature type="domain" description="Carbohydrate kinase FGGY N-terminal" evidence="5">
    <location>
        <begin position="3"/>
        <end position="249"/>
    </location>
</feature>
<dbReference type="InterPro" id="IPR050406">
    <property type="entry name" value="FGGY_Carb_Kinase"/>
</dbReference>
<dbReference type="PANTHER" id="PTHR43095">
    <property type="entry name" value="SUGAR KINASE"/>
    <property type="match status" value="1"/>
</dbReference>
<reference evidence="6 7" key="1">
    <citation type="submission" date="2018-06" db="EMBL/GenBank/DDBJ databases">
        <authorList>
            <consortium name="Pathogen Informatics"/>
            <person name="Doyle S."/>
        </authorList>
    </citation>
    <scope>NUCLEOTIDE SEQUENCE [LARGE SCALE GENOMIC DNA]</scope>
    <source>
        <strain evidence="6 7">NCTC11544</strain>
    </source>
</reference>
<protein>
    <submittedName>
        <fullName evidence="6">L-xylulose/3-keto-L-gulonate kinase</fullName>
        <ecNumber evidence="6">2.7.1.-</ecNumber>
    </submittedName>
</protein>
<dbReference type="InterPro" id="IPR043129">
    <property type="entry name" value="ATPase_NBD"/>
</dbReference>
<feature type="region of interest" description="Disordered" evidence="4">
    <location>
        <begin position="350"/>
        <end position="372"/>
    </location>
</feature>
<dbReference type="GO" id="GO:0005975">
    <property type="term" value="P:carbohydrate metabolic process"/>
    <property type="evidence" value="ECO:0007669"/>
    <property type="project" value="InterPro"/>
</dbReference>
<keyword evidence="2 6" id="KW-0808">Transferase</keyword>
<dbReference type="AlphaFoldDB" id="A0A380A3G5"/>
<dbReference type="GO" id="GO:0016301">
    <property type="term" value="F:kinase activity"/>
    <property type="evidence" value="ECO:0007669"/>
    <property type="project" value="UniProtKB-KW"/>
</dbReference>
<evidence type="ECO:0000256" key="2">
    <source>
        <dbReference type="ARBA" id="ARBA00022679"/>
    </source>
</evidence>
<dbReference type="EC" id="2.7.1.-" evidence="6"/>
<dbReference type="InterPro" id="IPR018484">
    <property type="entry name" value="FGGY_N"/>
</dbReference>
<gene>
    <name evidence="6" type="primary">lyx_2</name>
    <name evidence="6" type="ORF">NCTC11544_03348</name>
</gene>
<proteinExistence type="inferred from homology"/>
<keyword evidence="3 6" id="KW-0418">Kinase</keyword>
<accession>A0A380A3G5</accession>
<evidence type="ECO:0000313" key="6">
    <source>
        <dbReference type="EMBL" id="SUI73425.1"/>
    </source>
</evidence>
<dbReference type="Pfam" id="PF00370">
    <property type="entry name" value="FGGY_N"/>
    <property type="match status" value="1"/>
</dbReference>
<dbReference type="Gene3D" id="3.30.420.40">
    <property type="match status" value="1"/>
</dbReference>
<comment type="similarity">
    <text evidence="1">Belongs to the FGGY kinase family.</text>
</comment>
<sequence>MDYWLGLDCGGTFIKAGLYDRQGTELGIARRNLEIVSPQPGWAERDMPALWHTAAEVIRELLTRNKIAVGDIQAVGISAQGKGAFLLDQQGQPLGNAMLSSDQRALALVQEWQKQGVPQTLYPQTRQTLWTGHPVSLLRWVRQHQPERYRQIGSVLMAHDYLRYCLTGELACEETNISESNLYQMAEGRYDPALAQLLGIGDIMPTLPPIVGSAEIAGRINAAAAKATGLLPGTPVVGGLFDVVSTALCAGLHDETRLNAVMGTWSVYQRHYRQNHRRFRPPVCLWSPRRSRQIHCARSQPNLCRQPGVVLPTMGAAGLRPAQRLGGNAAEGRQQPAVCSLPVRLQRRTGPERQLPWHAGLPPARAFGTGDL</sequence>
<evidence type="ECO:0000256" key="4">
    <source>
        <dbReference type="SAM" id="MobiDB-lite"/>
    </source>
</evidence>
<dbReference type="Proteomes" id="UP000255529">
    <property type="component" value="Unassembled WGS sequence"/>
</dbReference>
<dbReference type="PANTHER" id="PTHR43095:SF3">
    <property type="entry name" value="L-XYLULOSE_3-KETO-L-GULONATE KINASE"/>
    <property type="match status" value="1"/>
</dbReference>
<dbReference type="SUPFAM" id="SSF53067">
    <property type="entry name" value="Actin-like ATPase domain"/>
    <property type="match status" value="1"/>
</dbReference>
<evidence type="ECO:0000256" key="1">
    <source>
        <dbReference type="ARBA" id="ARBA00009156"/>
    </source>
</evidence>